<keyword evidence="2" id="KW-0677">Repeat</keyword>
<dbReference type="AlphaFoldDB" id="A0A7R8WYT8"/>
<dbReference type="InterPro" id="IPR001611">
    <property type="entry name" value="Leu-rich_rpt"/>
</dbReference>
<evidence type="ECO:0000256" key="2">
    <source>
        <dbReference type="ARBA" id="ARBA00022737"/>
    </source>
</evidence>
<dbReference type="SUPFAM" id="SSF52058">
    <property type="entry name" value="L domain-like"/>
    <property type="match status" value="1"/>
</dbReference>
<dbReference type="PANTHER" id="PTHR24366:SF96">
    <property type="entry name" value="LEUCINE RICH REPEAT CONTAINING 53"/>
    <property type="match status" value="1"/>
</dbReference>
<dbReference type="OrthoDB" id="676979at2759"/>
<evidence type="ECO:0000313" key="5">
    <source>
        <dbReference type="Proteomes" id="UP000677054"/>
    </source>
</evidence>
<feature type="signal peptide" evidence="3">
    <location>
        <begin position="1"/>
        <end position="21"/>
    </location>
</feature>
<dbReference type="InterPro" id="IPR032675">
    <property type="entry name" value="LRR_dom_sf"/>
</dbReference>
<evidence type="ECO:0000313" key="4">
    <source>
        <dbReference type="EMBL" id="CAD7240598.1"/>
    </source>
</evidence>
<dbReference type="SMART" id="SM00369">
    <property type="entry name" value="LRR_TYP"/>
    <property type="match status" value="5"/>
</dbReference>
<gene>
    <name evidence="4" type="ORF">DSTB1V02_LOCUS618</name>
</gene>
<keyword evidence="3" id="KW-0732">Signal</keyword>
<sequence length="343" mass="38333">MKSGFPITTWLLFLFTVGSRGLNLCPPYDEILPCGCYPHAIASIDFLCYDGTESEIHLAFNNATWDVTELRFLTMNGLSIEKLPEGAFGDVSFQEMRLQYNEVLASVHATALLPSKNRLVKIFLDYGNVNAFPFDILPEMTALKELKMGFNSLTEVPVLRSNSLEILDLAFNRIRSLKEGAWSLPNLTTFRLLGNELMTLPEGIVSNMERLVSFECQMNRLGPTLPKDLLNFASSTLNLIHLAGNGISRLEPGAITGLQVNTTMCLHQNSFELLDEASFRPIVESILSGSGYLDLNGNPFTCDCDLAWLVINEGLRFEVNGFCRDNEIPLRDLDPEEYIQLCT</sequence>
<dbReference type="PANTHER" id="PTHR24366">
    <property type="entry name" value="IG(IMMUNOGLOBULIN) AND LRR(LEUCINE RICH REPEAT) DOMAINS"/>
    <property type="match status" value="1"/>
</dbReference>
<dbReference type="EMBL" id="CAJPEV010000044">
    <property type="protein sequence ID" value="CAG0879488.1"/>
    <property type="molecule type" value="Genomic_DNA"/>
</dbReference>
<protein>
    <submittedName>
        <fullName evidence="4">Uncharacterized protein</fullName>
    </submittedName>
</protein>
<organism evidence="4">
    <name type="scientific">Darwinula stevensoni</name>
    <dbReference type="NCBI Taxonomy" id="69355"/>
    <lineage>
        <taxon>Eukaryota</taxon>
        <taxon>Metazoa</taxon>
        <taxon>Ecdysozoa</taxon>
        <taxon>Arthropoda</taxon>
        <taxon>Crustacea</taxon>
        <taxon>Oligostraca</taxon>
        <taxon>Ostracoda</taxon>
        <taxon>Podocopa</taxon>
        <taxon>Podocopida</taxon>
        <taxon>Darwinulocopina</taxon>
        <taxon>Darwinuloidea</taxon>
        <taxon>Darwinulidae</taxon>
        <taxon>Darwinula</taxon>
    </lineage>
</organism>
<accession>A0A7R8WYT8</accession>
<dbReference type="EMBL" id="LR899561">
    <property type="protein sequence ID" value="CAD7240598.1"/>
    <property type="molecule type" value="Genomic_DNA"/>
</dbReference>
<dbReference type="Proteomes" id="UP000677054">
    <property type="component" value="Unassembled WGS sequence"/>
</dbReference>
<feature type="chain" id="PRO_5036208930" evidence="3">
    <location>
        <begin position="22"/>
        <end position="343"/>
    </location>
</feature>
<evidence type="ECO:0000256" key="3">
    <source>
        <dbReference type="SAM" id="SignalP"/>
    </source>
</evidence>
<dbReference type="InterPro" id="IPR003591">
    <property type="entry name" value="Leu-rich_rpt_typical-subtyp"/>
</dbReference>
<dbReference type="PROSITE" id="PS51450">
    <property type="entry name" value="LRR"/>
    <property type="match status" value="1"/>
</dbReference>
<reference evidence="4" key="1">
    <citation type="submission" date="2020-11" db="EMBL/GenBank/DDBJ databases">
        <authorList>
            <person name="Tran Van P."/>
        </authorList>
    </citation>
    <scope>NUCLEOTIDE SEQUENCE</scope>
</reference>
<keyword evidence="1" id="KW-0433">Leucine-rich repeat</keyword>
<dbReference type="Gene3D" id="3.80.10.10">
    <property type="entry name" value="Ribonuclease Inhibitor"/>
    <property type="match status" value="2"/>
</dbReference>
<evidence type="ECO:0000256" key="1">
    <source>
        <dbReference type="ARBA" id="ARBA00022614"/>
    </source>
</evidence>
<name>A0A7R8WYT8_9CRUS</name>
<proteinExistence type="predicted"/>
<keyword evidence="5" id="KW-1185">Reference proteome</keyword>